<dbReference type="InterPro" id="IPR001646">
    <property type="entry name" value="5peptide_repeat"/>
</dbReference>
<reference evidence="3 4" key="1">
    <citation type="submission" date="2020-08" db="EMBL/GenBank/DDBJ databases">
        <title>Genomic Encyclopedia of Type Strains, Phase IV (KMG-IV): sequencing the most valuable type-strain genomes for metagenomic binning, comparative biology and taxonomic classification.</title>
        <authorList>
            <person name="Goeker M."/>
        </authorList>
    </citation>
    <scope>NUCLEOTIDE SEQUENCE [LARGE SCALE GENOMIC DNA]</scope>
    <source>
        <strain evidence="3 4">DSM 44197</strain>
    </source>
</reference>
<feature type="region of interest" description="Disordered" evidence="1">
    <location>
        <begin position="380"/>
        <end position="422"/>
    </location>
</feature>
<gene>
    <name evidence="3" type="ORF">HNR61_004496</name>
</gene>
<protein>
    <recommendedName>
        <fullName evidence="2">DUF6745 domain-containing protein</fullName>
    </recommendedName>
</protein>
<dbReference type="PANTHER" id="PTHR14136">
    <property type="entry name" value="BTB_POZ DOMAIN-CONTAINING PROTEIN KCTD9"/>
    <property type="match status" value="1"/>
</dbReference>
<dbReference type="Pfam" id="PF20530">
    <property type="entry name" value="DUF6745"/>
    <property type="match status" value="1"/>
</dbReference>
<dbReference type="InterPro" id="IPR051082">
    <property type="entry name" value="Pentapeptide-BTB/POZ_domain"/>
</dbReference>
<accession>A0A7W3LRC3</accession>
<evidence type="ECO:0000259" key="2">
    <source>
        <dbReference type="Pfam" id="PF20530"/>
    </source>
</evidence>
<dbReference type="Pfam" id="PF00805">
    <property type="entry name" value="Pentapeptide"/>
    <property type="match status" value="3"/>
</dbReference>
<organism evidence="3 4">
    <name type="scientific">Actinomadura namibiensis</name>
    <dbReference type="NCBI Taxonomy" id="182080"/>
    <lineage>
        <taxon>Bacteria</taxon>
        <taxon>Bacillati</taxon>
        <taxon>Actinomycetota</taxon>
        <taxon>Actinomycetes</taxon>
        <taxon>Streptosporangiales</taxon>
        <taxon>Thermomonosporaceae</taxon>
        <taxon>Actinomadura</taxon>
    </lineage>
</organism>
<evidence type="ECO:0000313" key="4">
    <source>
        <dbReference type="Proteomes" id="UP000572680"/>
    </source>
</evidence>
<dbReference type="SUPFAM" id="SSF141571">
    <property type="entry name" value="Pentapeptide repeat-like"/>
    <property type="match status" value="1"/>
</dbReference>
<dbReference type="Gene3D" id="2.160.20.80">
    <property type="entry name" value="E3 ubiquitin-protein ligase SopA"/>
    <property type="match status" value="1"/>
</dbReference>
<dbReference type="PANTHER" id="PTHR14136:SF17">
    <property type="entry name" value="BTB_POZ DOMAIN-CONTAINING PROTEIN KCTD9"/>
    <property type="match status" value="1"/>
</dbReference>
<dbReference type="Proteomes" id="UP000572680">
    <property type="component" value="Unassembled WGS sequence"/>
</dbReference>
<name>A0A7W3LRC3_ACTNM</name>
<evidence type="ECO:0000256" key="1">
    <source>
        <dbReference type="SAM" id="MobiDB-lite"/>
    </source>
</evidence>
<dbReference type="InterPro" id="IPR046633">
    <property type="entry name" value="DUF6745"/>
</dbReference>
<dbReference type="RefSeq" id="WP_182845070.1">
    <property type="nucleotide sequence ID" value="NZ_BAAALP010000024.1"/>
</dbReference>
<dbReference type="AlphaFoldDB" id="A0A7W3LRC3"/>
<comment type="caution">
    <text evidence="3">The sequence shown here is derived from an EMBL/GenBank/DDBJ whole genome shotgun (WGS) entry which is preliminary data.</text>
</comment>
<evidence type="ECO:0000313" key="3">
    <source>
        <dbReference type="EMBL" id="MBA8952850.1"/>
    </source>
</evidence>
<feature type="domain" description="DUF6745" evidence="2">
    <location>
        <begin position="132"/>
        <end position="214"/>
    </location>
</feature>
<sequence>MGPPYPFNTEIFVSADIRAPGLAELAARLRSEWPGHDRATAPADRPAAEAAIIGLYRLIGAEEPRLVWIDSPAAACPPGDDFCEPTAEAVAEAHGGPAPGAWLLPVLNGTVPDGESRRWRAKARRREVWEQRLTLWRDLVGSCGGWWPFERVCVVSERPIVVHVEPWRERGEADVRLHRRDGPAMRYRDGWCLYALHGRVVREDIVQGERTGTPPSGPRADLTRADLSGAGLRHADLSGADLAGGGVYADFAGANLVGADLRGADLGIAPDFSRADLTDANLAGLNLGGAPECGFSQFTEAKLVRTIFTGSDLLGAYFTGADVSGADFAGARFWTGMERASTAEQVSLAASLFGGATWDGATTWPDDRLAEVFRRASHPTAEGTFRVHDKPSRPDVAPHPPAGASAQPNNGGQGDVFFDFGR</sequence>
<proteinExistence type="predicted"/>
<keyword evidence="4" id="KW-1185">Reference proteome</keyword>
<dbReference type="EMBL" id="JACJIA010000005">
    <property type="protein sequence ID" value="MBA8952850.1"/>
    <property type="molecule type" value="Genomic_DNA"/>
</dbReference>